<proteinExistence type="predicted"/>
<dbReference type="SUPFAM" id="SSF53474">
    <property type="entry name" value="alpha/beta-Hydrolases"/>
    <property type="match status" value="1"/>
</dbReference>
<evidence type="ECO:0000256" key="1">
    <source>
        <dbReference type="ARBA" id="ARBA00022801"/>
    </source>
</evidence>
<dbReference type="PANTHER" id="PTHR48081:SF26">
    <property type="entry name" value="ALPHA_BETA HYDROLASE FOLD-3 DOMAIN-CONTAINING PROTEIN"/>
    <property type="match status" value="1"/>
</dbReference>
<name>A0A9P7A863_9AGAM</name>
<organism evidence="3 4">
    <name type="scientific">Suillus placidus</name>
    <dbReference type="NCBI Taxonomy" id="48579"/>
    <lineage>
        <taxon>Eukaryota</taxon>
        <taxon>Fungi</taxon>
        <taxon>Dikarya</taxon>
        <taxon>Basidiomycota</taxon>
        <taxon>Agaricomycotina</taxon>
        <taxon>Agaricomycetes</taxon>
        <taxon>Agaricomycetidae</taxon>
        <taxon>Boletales</taxon>
        <taxon>Suillineae</taxon>
        <taxon>Suillaceae</taxon>
        <taxon>Suillus</taxon>
    </lineage>
</organism>
<comment type="caution">
    <text evidence="3">The sequence shown here is derived from an EMBL/GenBank/DDBJ whole genome shotgun (WGS) entry which is preliminary data.</text>
</comment>
<dbReference type="Pfam" id="PF07859">
    <property type="entry name" value="Abhydrolase_3"/>
    <property type="match status" value="1"/>
</dbReference>
<dbReference type="FunFam" id="3.40.50.1820:FF:000252">
    <property type="entry name" value="Related to calmodulin-dependent protein kinase"/>
    <property type="match status" value="1"/>
</dbReference>
<protein>
    <submittedName>
        <fullName evidence="3">Alpha/Beta hydrolase protein</fullName>
    </submittedName>
</protein>
<dbReference type="EMBL" id="JABBWD010000001">
    <property type="protein sequence ID" value="KAG1784239.1"/>
    <property type="molecule type" value="Genomic_DNA"/>
</dbReference>
<keyword evidence="1 3" id="KW-0378">Hydrolase</keyword>
<gene>
    <name evidence="3" type="ORF">EV702DRAFT_957044</name>
</gene>
<dbReference type="Gene3D" id="3.40.50.1820">
    <property type="entry name" value="alpha/beta hydrolase"/>
    <property type="match status" value="1"/>
</dbReference>
<evidence type="ECO:0000259" key="2">
    <source>
        <dbReference type="Pfam" id="PF07859"/>
    </source>
</evidence>
<feature type="domain" description="Alpha/beta hydrolase fold-3" evidence="2">
    <location>
        <begin position="214"/>
        <end position="421"/>
    </location>
</feature>
<dbReference type="OrthoDB" id="408631at2759"/>
<dbReference type="InterPro" id="IPR050300">
    <property type="entry name" value="GDXG_lipolytic_enzyme"/>
</dbReference>
<keyword evidence="4" id="KW-1185">Reference proteome</keyword>
<evidence type="ECO:0000313" key="3">
    <source>
        <dbReference type="EMBL" id="KAG1784239.1"/>
    </source>
</evidence>
<evidence type="ECO:0000313" key="4">
    <source>
        <dbReference type="Proteomes" id="UP000714275"/>
    </source>
</evidence>
<dbReference type="AlphaFoldDB" id="A0A9P7A863"/>
<dbReference type="InterPro" id="IPR029058">
    <property type="entry name" value="AB_hydrolase_fold"/>
</dbReference>
<dbReference type="PANTHER" id="PTHR48081">
    <property type="entry name" value="AB HYDROLASE SUPERFAMILY PROTEIN C4A8.06C"/>
    <property type="match status" value="1"/>
</dbReference>
<sequence length="630" mass="69833">MFRDSLRLLYHGANASSPIVTDKPSMVSLLREFDSPGVFPASARLDRSLKTSNDFTMKVWDAWKYPAFAFNKASSLALDVISHHVWGPRRKSWGIEMTILSSLMRDVSRHSALADIAMVRKAMGIGGLVPLPSDALVTPVTFRVRKRNLRGMLELCDAMEDGKRELSGEWIIGKRLWQSLQSDYKSTRKTVEWASFVDQTKIDYDLRKGQSRVILYIHGGAYYSSSAAAQRMLTIPLSKYTNARVFAIDYRLAPETIFPGQLHDVVSTYFRLTDDLRVPPENLIVAGDSAGGALGLALLLYLRDNGYTLPDGAMLFSPWVDLTLSCESWDTNAAYDIIPTPGPTAHLHPVIMYLGDALEQYITHPYASPLFGKFDGLPPMLIQCGDAEVLHDEIVLLSHKASLAGVQVQLETYEDAVHVFQAFPFLNVATTAFISCREFVRHKLPHIQSHSPQALDHDTEICLENDTDNDNVRVVRGDGVETNSGWQEVQEQMSRENIDTSYEAQLSSAVPPSWGRTWLDLELTPNSNGSEAEPTTPCVTVASPSRVLRHAASTPALCRMQSALSIFSERSVASQYLDWPTPTCGKKFTLSPTPTRPSSPSEFSHPRINIPAFATPCAAMTSIASTTYLV</sequence>
<dbReference type="Proteomes" id="UP000714275">
    <property type="component" value="Unassembled WGS sequence"/>
</dbReference>
<accession>A0A9P7A863</accession>
<dbReference type="InterPro" id="IPR013094">
    <property type="entry name" value="AB_hydrolase_3"/>
</dbReference>
<reference evidence="3" key="1">
    <citation type="journal article" date="2020" name="New Phytol.">
        <title>Comparative genomics reveals dynamic genome evolution in host specialist ectomycorrhizal fungi.</title>
        <authorList>
            <person name="Lofgren L.A."/>
            <person name="Nguyen N.H."/>
            <person name="Vilgalys R."/>
            <person name="Ruytinx J."/>
            <person name="Liao H.L."/>
            <person name="Branco S."/>
            <person name="Kuo A."/>
            <person name="LaButti K."/>
            <person name="Lipzen A."/>
            <person name="Andreopoulos W."/>
            <person name="Pangilinan J."/>
            <person name="Riley R."/>
            <person name="Hundley H."/>
            <person name="Na H."/>
            <person name="Barry K."/>
            <person name="Grigoriev I.V."/>
            <person name="Stajich J.E."/>
            <person name="Kennedy P.G."/>
        </authorList>
    </citation>
    <scope>NUCLEOTIDE SEQUENCE</scope>
    <source>
        <strain evidence="3">DOB743</strain>
    </source>
</reference>
<dbReference type="GO" id="GO:0016787">
    <property type="term" value="F:hydrolase activity"/>
    <property type="evidence" value="ECO:0007669"/>
    <property type="project" value="UniProtKB-KW"/>
</dbReference>